<protein>
    <submittedName>
        <fullName evidence="1">Uncharacterized protein</fullName>
    </submittedName>
</protein>
<dbReference type="EMBL" id="JAMKPW020000043">
    <property type="protein sequence ID" value="KAK8194275.1"/>
    <property type="molecule type" value="Genomic_DNA"/>
</dbReference>
<evidence type="ECO:0000313" key="1">
    <source>
        <dbReference type="EMBL" id="KAK8194275.1"/>
    </source>
</evidence>
<gene>
    <name evidence="1" type="ORF">M8818_007463</name>
</gene>
<keyword evidence="2" id="KW-1185">Reference proteome</keyword>
<comment type="caution">
    <text evidence="1">The sequence shown here is derived from an EMBL/GenBank/DDBJ whole genome shotgun (WGS) entry which is preliminary data.</text>
</comment>
<name>A0ACC3S530_9PEZI</name>
<reference evidence="1" key="1">
    <citation type="submission" date="2024-02" db="EMBL/GenBank/DDBJ databases">
        <title>Metagenome Assembled Genome of Zalaria obscura JY119.</title>
        <authorList>
            <person name="Vighnesh L."/>
            <person name="Jagadeeshwari U."/>
            <person name="Venkata Ramana C."/>
            <person name="Sasikala C."/>
        </authorList>
    </citation>
    <scope>NUCLEOTIDE SEQUENCE</scope>
    <source>
        <strain evidence="1">JY119</strain>
    </source>
</reference>
<dbReference type="Proteomes" id="UP001320706">
    <property type="component" value="Unassembled WGS sequence"/>
</dbReference>
<proteinExistence type="predicted"/>
<accession>A0ACC3S530</accession>
<organism evidence="1 2">
    <name type="scientific">Zalaria obscura</name>
    <dbReference type="NCBI Taxonomy" id="2024903"/>
    <lineage>
        <taxon>Eukaryota</taxon>
        <taxon>Fungi</taxon>
        <taxon>Dikarya</taxon>
        <taxon>Ascomycota</taxon>
        <taxon>Pezizomycotina</taxon>
        <taxon>Dothideomycetes</taxon>
        <taxon>Dothideomycetidae</taxon>
        <taxon>Dothideales</taxon>
        <taxon>Zalariaceae</taxon>
        <taxon>Zalaria</taxon>
    </lineage>
</organism>
<sequence>MAKNKMLIAIPAAVCPLIKVFIPKITSGESVAEMSSSAPQASSSKDKKAQKGHIYSPGQLEENARAFLKGTKNPMEGDKSLPGTPTRAPAAPPTSPEDLVRSLGKGVGELRSPSSTATVGEWTSPGRSTRRPLARPRALPGSSGRSLAPYGGQYGGQSIDAVLAGGRAAGKFSLAPADDPFSSPPAVAGPSTAVAGPSGQQGQSMGVEETALAGGLVNLRGLSGQVTAQQSYISRLEEKMNQMQAEMQRMRAQLEMTAGVAFARPRAMLEGSSVISSSRSAGALSSMQNEPAGPTGPYMGPSEPTPTRGVQQYSNLISPTAARGWAQPTYGPPPPQFTLSPPAAPAPQATMQEVLATLFSSVEQWVINFATLPFAGPPERTTDLNVLLKLCLDATIGKTSTLQNGREILTRLIESNARRYLLAAVVNQLLVQFTIGDEFMKDRGGKVANDYAHLIEDRNAAIKNGLMDVTLRQGYNLKVADHAFRIAREPGFFQWMYARSETITSRIFTSMNVMVPEASLTAARASMAKICRAAFEISQRMQEEEHEWTCQWRRYGDWLSVGNIVMRNTDLTPEDVQAQERQIALCITPLVWQKTFINKPTGRLVHKANVLVSRRRSERE</sequence>
<evidence type="ECO:0000313" key="2">
    <source>
        <dbReference type="Proteomes" id="UP001320706"/>
    </source>
</evidence>